<evidence type="ECO:0000256" key="10">
    <source>
        <dbReference type="ARBA" id="ARBA00023004"/>
    </source>
</evidence>
<dbReference type="AlphaFoldDB" id="A0A136JF41"/>
<comment type="similarity">
    <text evidence="5">Belongs to the DPH4 family.</text>
</comment>
<dbReference type="Gene3D" id="1.10.287.110">
    <property type="entry name" value="DnaJ domain"/>
    <property type="match status" value="1"/>
</dbReference>
<dbReference type="Proteomes" id="UP000070501">
    <property type="component" value="Unassembled WGS sequence"/>
</dbReference>
<dbReference type="FunCoup" id="A0A136JF41">
    <property type="interactions" value="336"/>
</dbReference>
<keyword evidence="16" id="KW-1185">Reference proteome</keyword>
<protein>
    <recommendedName>
        <fullName evidence="6">Diphthamide biosynthesis protein 4</fullName>
    </recommendedName>
</protein>
<accession>A0A136JF41</accession>
<sequence length="291" mass="31629">MAPPNSKQPTLYEILSLTPKHLEGQAASAQSKVVKKAYHRALLQHHPDKTAANSSSSGNDGEATAASSKSKSKASAPKGVTYTVDQIQEAYTTLSDTKKRAEYNRSLASTSSSSSSGSRQQQFTHTATFSATQSFQTGLEIVDLDDVDFDERKGLYFRACRCGNPRGYRFKESNLEENEDEGVLMVECLDCSLWLKVLFTAAVDDNNGGNAQSQPSQQGNQARANSSSSQQYQPAQRSQSNNSAARRDSSQSVSRNGSSGESKGGWSFKHRIRAGEQGSLVKSFKFQRGVM</sequence>
<dbReference type="InterPro" id="IPR007872">
    <property type="entry name" value="DPH_MB_dom"/>
</dbReference>
<dbReference type="PROSITE" id="PS50076">
    <property type="entry name" value="DNAJ_2"/>
    <property type="match status" value="1"/>
</dbReference>
<evidence type="ECO:0000256" key="6">
    <source>
        <dbReference type="ARBA" id="ARBA00021797"/>
    </source>
</evidence>
<dbReference type="InterPro" id="IPR001623">
    <property type="entry name" value="DnaJ_domain"/>
</dbReference>
<dbReference type="CDD" id="cd06257">
    <property type="entry name" value="DnaJ"/>
    <property type="match status" value="1"/>
</dbReference>
<evidence type="ECO:0000313" key="15">
    <source>
        <dbReference type="EMBL" id="KXJ95746.1"/>
    </source>
</evidence>
<keyword evidence="11" id="KW-0539">Nucleus</keyword>
<keyword evidence="7" id="KW-0963">Cytoplasm</keyword>
<dbReference type="InterPro" id="IPR036671">
    <property type="entry name" value="DPH_MB_sf"/>
</dbReference>
<feature type="region of interest" description="Disordered" evidence="12">
    <location>
        <begin position="208"/>
        <end position="269"/>
    </location>
</feature>
<feature type="domain" description="J" evidence="13">
    <location>
        <begin position="10"/>
        <end position="107"/>
    </location>
</feature>
<dbReference type="GO" id="GO:0005737">
    <property type="term" value="C:cytoplasm"/>
    <property type="evidence" value="ECO:0007669"/>
    <property type="project" value="UniProtKB-SubCell"/>
</dbReference>
<dbReference type="InParanoid" id="A0A136JF41"/>
<dbReference type="SMART" id="SM00271">
    <property type="entry name" value="DnaJ"/>
    <property type="match status" value="1"/>
</dbReference>
<comment type="subcellular location">
    <subcellularLocation>
        <location evidence="3">Cytoplasm</location>
    </subcellularLocation>
    <subcellularLocation>
        <location evidence="2">Nucleus</location>
    </subcellularLocation>
</comment>
<feature type="compositionally biased region" description="Low complexity" evidence="12">
    <location>
        <begin position="250"/>
        <end position="261"/>
    </location>
</feature>
<evidence type="ECO:0000256" key="7">
    <source>
        <dbReference type="ARBA" id="ARBA00022490"/>
    </source>
</evidence>
<feature type="region of interest" description="Disordered" evidence="12">
    <location>
        <begin position="26"/>
        <end position="78"/>
    </location>
</feature>
<gene>
    <name evidence="15" type="ORF">Micbo1qcDRAFT_192677</name>
</gene>
<feature type="compositionally biased region" description="Low complexity" evidence="12">
    <location>
        <begin position="63"/>
        <end position="76"/>
    </location>
</feature>
<feature type="compositionally biased region" description="Basic residues" evidence="12">
    <location>
        <begin position="33"/>
        <end position="43"/>
    </location>
</feature>
<dbReference type="EMBL" id="KQ964246">
    <property type="protein sequence ID" value="KXJ95746.1"/>
    <property type="molecule type" value="Genomic_DNA"/>
</dbReference>
<evidence type="ECO:0000256" key="12">
    <source>
        <dbReference type="SAM" id="MobiDB-lite"/>
    </source>
</evidence>
<proteinExistence type="inferred from homology"/>
<dbReference type="PANTHER" id="PTHR21454">
    <property type="entry name" value="DPH3 HOMOLOG-RELATED"/>
    <property type="match status" value="1"/>
</dbReference>
<comment type="function">
    <text evidence="1">Required for the first step of diphthamide biosynthesis, the transfer of 3-amino-3-carboxypropyl from S-adenosyl-L-methionine to a histidine residue. Diphthamide is a post-translational modification of histidine which occurs in elongation factor 2.</text>
</comment>
<dbReference type="STRING" id="196109.A0A136JF41"/>
<evidence type="ECO:0000259" key="14">
    <source>
        <dbReference type="PROSITE" id="PS51074"/>
    </source>
</evidence>
<evidence type="ECO:0000256" key="4">
    <source>
        <dbReference type="ARBA" id="ARBA00005156"/>
    </source>
</evidence>
<dbReference type="SUPFAM" id="SSF46565">
    <property type="entry name" value="Chaperone J-domain"/>
    <property type="match status" value="1"/>
</dbReference>
<organism evidence="15 16">
    <name type="scientific">Microdochium bolleyi</name>
    <dbReference type="NCBI Taxonomy" id="196109"/>
    <lineage>
        <taxon>Eukaryota</taxon>
        <taxon>Fungi</taxon>
        <taxon>Dikarya</taxon>
        <taxon>Ascomycota</taxon>
        <taxon>Pezizomycotina</taxon>
        <taxon>Sordariomycetes</taxon>
        <taxon>Xylariomycetidae</taxon>
        <taxon>Xylariales</taxon>
        <taxon>Microdochiaceae</taxon>
        <taxon>Microdochium</taxon>
    </lineage>
</organism>
<feature type="compositionally biased region" description="Polar residues" evidence="12">
    <location>
        <begin position="232"/>
        <end position="244"/>
    </location>
</feature>
<feature type="domain" description="DPH-type MB" evidence="14">
    <location>
        <begin position="138"/>
        <end position="200"/>
    </location>
</feature>
<dbReference type="UniPathway" id="UPA00559"/>
<dbReference type="SUPFAM" id="SSF144217">
    <property type="entry name" value="CSL zinc finger"/>
    <property type="match status" value="1"/>
</dbReference>
<feature type="compositionally biased region" description="Low complexity" evidence="12">
    <location>
        <begin position="106"/>
        <end position="118"/>
    </location>
</feature>
<feature type="region of interest" description="Disordered" evidence="12">
    <location>
        <begin position="105"/>
        <end position="125"/>
    </location>
</feature>
<evidence type="ECO:0000256" key="2">
    <source>
        <dbReference type="ARBA" id="ARBA00004123"/>
    </source>
</evidence>
<evidence type="ECO:0000256" key="3">
    <source>
        <dbReference type="ARBA" id="ARBA00004496"/>
    </source>
</evidence>
<dbReference type="PROSITE" id="PS51074">
    <property type="entry name" value="DPH_MB"/>
    <property type="match status" value="1"/>
</dbReference>
<dbReference type="OrthoDB" id="445556at2759"/>
<dbReference type="Gene3D" id="3.10.660.10">
    <property type="entry name" value="DPH Zinc finger"/>
    <property type="match status" value="1"/>
</dbReference>
<keyword evidence="10" id="KW-0408">Iron</keyword>
<evidence type="ECO:0000256" key="5">
    <source>
        <dbReference type="ARBA" id="ARBA00006169"/>
    </source>
</evidence>
<dbReference type="PRINTS" id="PR00625">
    <property type="entry name" value="JDOMAIN"/>
</dbReference>
<dbReference type="GO" id="GO:0046872">
    <property type="term" value="F:metal ion binding"/>
    <property type="evidence" value="ECO:0007669"/>
    <property type="project" value="UniProtKB-KW"/>
</dbReference>
<evidence type="ECO:0000256" key="8">
    <source>
        <dbReference type="ARBA" id="ARBA00022723"/>
    </source>
</evidence>
<dbReference type="GO" id="GO:0005634">
    <property type="term" value="C:nucleus"/>
    <property type="evidence" value="ECO:0007669"/>
    <property type="project" value="UniProtKB-SubCell"/>
</dbReference>
<dbReference type="GO" id="GO:0017183">
    <property type="term" value="P:protein histidyl modification to diphthamide"/>
    <property type="evidence" value="ECO:0007669"/>
    <property type="project" value="UniProtKB-UniPathway"/>
</dbReference>
<feature type="compositionally biased region" description="Low complexity" evidence="12">
    <location>
        <begin position="216"/>
        <end position="231"/>
    </location>
</feature>
<evidence type="ECO:0000256" key="1">
    <source>
        <dbReference type="ARBA" id="ARBA00003474"/>
    </source>
</evidence>
<evidence type="ECO:0000256" key="9">
    <source>
        <dbReference type="ARBA" id="ARBA00022833"/>
    </source>
</evidence>
<dbReference type="PANTHER" id="PTHR21454:SF46">
    <property type="entry name" value="DIPHTHAMIDE BIOSYNTHESIS PROTEIN 4"/>
    <property type="match status" value="1"/>
</dbReference>
<dbReference type="InterPro" id="IPR044248">
    <property type="entry name" value="DPH3/4-like"/>
</dbReference>
<keyword evidence="8" id="KW-0479">Metal-binding</keyword>
<dbReference type="InterPro" id="IPR036869">
    <property type="entry name" value="J_dom_sf"/>
</dbReference>
<evidence type="ECO:0000259" key="13">
    <source>
        <dbReference type="PROSITE" id="PS50076"/>
    </source>
</evidence>
<keyword evidence="9" id="KW-0862">Zinc</keyword>
<evidence type="ECO:0000256" key="11">
    <source>
        <dbReference type="ARBA" id="ARBA00023242"/>
    </source>
</evidence>
<comment type="pathway">
    <text evidence="4">Protein modification; peptidyl-diphthamide biosynthesis.</text>
</comment>
<reference evidence="16" key="1">
    <citation type="submission" date="2016-02" db="EMBL/GenBank/DDBJ databases">
        <title>Draft genome sequence of Microdochium bolleyi, a fungal endophyte of beachgrass.</title>
        <authorList>
            <consortium name="DOE Joint Genome Institute"/>
            <person name="David A.S."/>
            <person name="May G."/>
            <person name="Haridas S."/>
            <person name="Lim J."/>
            <person name="Wang M."/>
            <person name="Labutti K."/>
            <person name="Lipzen A."/>
            <person name="Barry K."/>
            <person name="Grigoriev I.V."/>
        </authorList>
    </citation>
    <scope>NUCLEOTIDE SEQUENCE [LARGE SCALE GENOMIC DNA]</scope>
    <source>
        <strain evidence="16">J235TASD1</strain>
    </source>
</reference>
<evidence type="ECO:0000313" key="16">
    <source>
        <dbReference type="Proteomes" id="UP000070501"/>
    </source>
</evidence>
<name>A0A136JF41_9PEZI</name>
<dbReference type="Pfam" id="PF05207">
    <property type="entry name" value="Zn_ribbon_CSL"/>
    <property type="match status" value="1"/>
</dbReference>